<sequence>MSQSPSNTNVVSCNAGCNKDFSIKQLNTSRMEDSIDRVWFSCGHCEAEYTAYYTNPEIRDLQKKISYYVSRKKDVSHLQKELSEKMNLLESRFKDNAK</sequence>
<evidence type="ECO:0000313" key="2">
    <source>
        <dbReference type="Proteomes" id="UP000640274"/>
    </source>
</evidence>
<proteinExistence type="predicted"/>
<dbReference type="EMBL" id="JAELUP010000065">
    <property type="protein sequence ID" value="MBJ6362114.1"/>
    <property type="molecule type" value="Genomic_DNA"/>
</dbReference>
<protein>
    <recommendedName>
        <fullName evidence="3">Transglycosylase</fullName>
    </recommendedName>
</protein>
<reference evidence="1" key="1">
    <citation type="submission" date="2020-12" db="EMBL/GenBank/DDBJ databases">
        <authorList>
            <person name="Huq M.A."/>
        </authorList>
    </citation>
    <scope>NUCLEOTIDE SEQUENCE</scope>
    <source>
        <strain evidence="1">MAHUQ-46</strain>
    </source>
</reference>
<dbReference type="RefSeq" id="WP_199019655.1">
    <property type="nucleotide sequence ID" value="NZ_JAELUP010000065.1"/>
</dbReference>
<comment type="caution">
    <text evidence="1">The sequence shown here is derived from an EMBL/GenBank/DDBJ whole genome shotgun (WGS) entry which is preliminary data.</text>
</comment>
<gene>
    <name evidence="1" type="ORF">JFN88_12635</name>
</gene>
<dbReference type="Proteomes" id="UP000640274">
    <property type="component" value="Unassembled WGS sequence"/>
</dbReference>
<dbReference type="AlphaFoldDB" id="A0A934J2J6"/>
<accession>A0A934J2J6</accession>
<evidence type="ECO:0000313" key="1">
    <source>
        <dbReference type="EMBL" id="MBJ6362114.1"/>
    </source>
</evidence>
<keyword evidence="2" id="KW-1185">Reference proteome</keyword>
<organism evidence="1 2">
    <name type="scientific">Paenibacillus roseus</name>
    <dbReference type="NCBI Taxonomy" id="2798579"/>
    <lineage>
        <taxon>Bacteria</taxon>
        <taxon>Bacillati</taxon>
        <taxon>Bacillota</taxon>
        <taxon>Bacilli</taxon>
        <taxon>Bacillales</taxon>
        <taxon>Paenibacillaceae</taxon>
        <taxon>Paenibacillus</taxon>
    </lineage>
</organism>
<name>A0A934J2J6_9BACL</name>
<evidence type="ECO:0008006" key="3">
    <source>
        <dbReference type="Google" id="ProtNLM"/>
    </source>
</evidence>